<dbReference type="OMA" id="KSMAPRM"/>
<dbReference type="GO" id="GO:0009506">
    <property type="term" value="C:plasmodesma"/>
    <property type="evidence" value="ECO:0000318"/>
    <property type="project" value="GO_Central"/>
</dbReference>
<dbReference type="KEGG" id="egt:105948847"/>
<evidence type="ECO:0000256" key="1">
    <source>
        <dbReference type="ARBA" id="ARBA00004370"/>
    </source>
</evidence>
<dbReference type="Proteomes" id="UP000030748">
    <property type="component" value="Unassembled WGS sequence"/>
</dbReference>
<dbReference type="PANTHER" id="PTHR31415:SF52">
    <property type="entry name" value="LATE EMBRYOGENESIS ABUNDANT (LEA) HYDROXYPROLINE-RICH GLYCOPROTEIN FAMILY-RELATED"/>
    <property type="match status" value="1"/>
</dbReference>
<dbReference type="OrthoDB" id="1914670at2759"/>
<comment type="subcellular location">
    <subcellularLocation>
        <location evidence="1">Membrane</location>
    </subcellularLocation>
</comment>
<keyword evidence="2 3" id="KW-0472">Membrane</keyword>
<feature type="transmembrane region" description="Helical" evidence="3">
    <location>
        <begin position="12"/>
        <end position="30"/>
    </location>
</feature>
<organism evidence="4 5">
    <name type="scientific">Erythranthe guttata</name>
    <name type="common">Yellow monkey flower</name>
    <name type="synonym">Mimulus guttatus</name>
    <dbReference type="NCBI Taxonomy" id="4155"/>
    <lineage>
        <taxon>Eukaryota</taxon>
        <taxon>Viridiplantae</taxon>
        <taxon>Streptophyta</taxon>
        <taxon>Embryophyta</taxon>
        <taxon>Tracheophyta</taxon>
        <taxon>Spermatophyta</taxon>
        <taxon>Magnoliopsida</taxon>
        <taxon>eudicotyledons</taxon>
        <taxon>Gunneridae</taxon>
        <taxon>Pentapetalae</taxon>
        <taxon>asterids</taxon>
        <taxon>lamiids</taxon>
        <taxon>Lamiales</taxon>
        <taxon>Phrymaceae</taxon>
        <taxon>Erythranthe</taxon>
    </lineage>
</organism>
<dbReference type="AlphaFoldDB" id="A0A022PS89"/>
<evidence type="ECO:0000313" key="4">
    <source>
        <dbReference type="EMBL" id="EYU19212.1"/>
    </source>
</evidence>
<dbReference type="PhylomeDB" id="A0A022PS89"/>
<evidence type="ECO:0000256" key="3">
    <source>
        <dbReference type="SAM" id="Phobius"/>
    </source>
</evidence>
<dbReference type="InterPro" id="IPR044839">
    <property type="entry name" value="NDR1-like"/>
</dbReference>
<dbReference type="eggNOG" id="ENOG502RZ5H">
    <property type="taxonomic scope" value="Eukaryota"/>
</dbReference>
<evidence type="ECO:0000313" key="5">
    <source>
        <dbReference type="Proteomes" id="UP000030748"/>
    </source>
</evidence>
<sequence>MAEYGGGCCRCCFSFIITSGFAALFMWLSLRTSKPDCSIEKFYVPALNRSADINSTNNHTIYFDLKLDNGMKEKGVSYANISLNFFYNSTHLPIANYTVPGFYQGHKKNTHRRQLLEATGLPWAAALEAVSNGSTVSFRVELATRVKYKIMFWYTKRERLEVGGDVVVNDTGKKVNRKNIKLKSGSPGPASHWVRVGPLLILTSFIIVFL</sequence>
<keyword evidence="3" id="KW-1133">Transmembrane helix</keyword>
<proteinExistence type="predicted"/>
<name>A0A022PS89_ERYGU</name>
<evidence type="ECO:0000256" key="2">
    <source>
        <dbReference type="ARBA" id="ARBA00023136"/>
    </source>
</evidence>
<reference evidence="4 5" key="1">
    <citation type="journal article" date="2013" name="Proc. Natl. Acad. Sci. U.S.A.">
        <title>Fine-scale variation in meiotic recombination in Mimulus inferred from population shotgun sequencing.</title>
        <authorList>
            <person name="Hellsten U."/>
            <person name="Wright K.M."/>
            <person name="Jenkins J."/>
            <person name="Shu S."/>
            <person name="Yuan Y."/>
            <person name="Wessler S.R."/>
            <person name="Schmutz J."/>
            <person name="Willis J.H."/>
            <person name="Rokhsar D.S."/>
        </authorList>
    </citation>
    <scope>NUCLEOTIDE SEQUENCE [LARGE SCALE GENOMIC DNA]</scope>
    <source>
        <strain evidence="5">cv. DUN x IM62</strain>
    </source>
</reference>
<dbReference type="EMBL" id="KI632305">
    <property type="protein sequence ID" value="EYU19212.1"/>
    <property type="molecule type" value="Genomic_DNA"/>
</dbReference>
<dbReference type="GO" id="GO:0098542">
    <property type="term" value="P:defense response to other organism"/>
    <property type="evidence" value="ECO:0007669"/>
    <property type="project" value="InterPro"/>
</dbReference>
<dbReference type="STRING" id="4155.A0A022PS89"/>
<dbReference type="GO" id="GO:0005886">
    <property type="term" value="C:plasma membrane"/>
    <property type="evidence" value="ECO:0000318"/>
    <property type="project" value="GO_Central"/>
</dbReference>
<gene>
    <name evidence="4" type="ORF">MIMGU_mgv1a020203mg</name>
</gene>
<protein>
    <submittedName>
        <fullName evidence="4">Uncharacterized protein</fullName>
    </submittedName>
</protein>
<keyword evidence="3" id="KW-0812">Transmembrane</keyword>
<dbReference type="PANTHER" id="PTHR31415">
    <property type="entry name" value="OS05G0367900 PROTEIN"/>
    <property type="match status" value="1"/>
</dbReference>
<keyword evidence="5" id="KW-1185">Reference proteome</keyword>
<accession>A0A022PS89</accession>